<keyword evidence="15" id="KW-1185">Reference proteome</keyword>
<evidence type="ECO:0000256" key="1">
    <source>
        <dbReference type="ARBA" id="ARBA00003330"/>
    </source>
</evidence>
<dbReference type="InterPro" id="IPR050924">
    <property type="entry name" value="Peroxiredoxin_BCP/PrxQ"/>
</dbReference>
<comment type="subunit">
    <text evidence="2">Monomer.</text>
</comment>
<evidence type="ECO:0000256" key="7">
    <source>
        <dbReference type="ARBA" id="ARBA00023157"/>
    </source>
</evidence>
<dbReference type="InterPro" id="IPR036249">
    <property type="entry name" value="Thioredoxin-like_sf"/>
</dbReference>
<sequence length="153" mass="17203">MKLNVGDQIPSFSLTDHQGNIFKSNQVVGKKVLVIYFYPKNFTPGCTKEACSFRDSYEQFQKLGAELIGISSDSVESHQKFSDKYNLPYTFLSDPTEDIRKKFGVKGHLLGLIPGRETFVVDKNGIIQCKFNSLSSAQHMQKALETVKSITNE</sequence>
<dbReference type="PANTHER" id="PTHR42801:SF4">
    <property type="entry name" value="AHPC_TSA FAMILY PROTEIN"/>
    <property type="match status" value="1"/>
</dbReference>
<protein>
    <recommendedName>
        <fullName evidence="3">thioredoxin-dependent peroxiredoxin</fullName>
        <ecNumber evidence="3">1.11.1.24</ecNumber>
    </recommendedName>
    <alternativeName>
        <fullName evidence="9">Thioredoxin peroxidase</fullName>
    </alternativeName>
    <alternativeName>
        <fullName evidence="11">Thioredoxin-dependent peroxiredoxin Bcp</fullName>
    </alternativeName>
</protein>
<evidence type="ECO:0000256" key="8">
    <source>
        <dbReference type="ARBA" id="ARBA00023284"/>
    </source>
</evidence>
<evidence type="ECO:0000256" key="5">
    <source>
        <dbReference type="ARBA" id="ARBA00022862"/>
    </source>
</evidence>
<evidence type="ECO:0000256" key="4">
    <source>
        <dbReference type="ARBA" id="ARBA00022559"/>
    </source>
</evidence>
<keyword evidence="5" id="KW-0049">Antioxidant</keyword>
<proteinExistence type="inferred from homology"/>
<dbReference type="PIRSF" id="PIRSF000239">
    <property type="entry name" value="AHPC"/>
    <property type="match status" value="1"/>
</dbReference>
<dbReference type="Gene3D" id="3.40.30.10">
    <property type="entry name" value="Glutaredoxin"/>
    <property type="match status" value="1"/>
</dbReference>
<evidence type="ECO:0000256" key="2">
    <source>
        <dbReference type="ARBA" id="ARBA00011245"/>
    </source>
</evidence>
<dbReference type="Pfam" id="PF00578">
    <property type="entry name" value="AhpC-TSA"/>
    <property type="match status" value="1"/>
</dbReference>
<keyword evidence="7" id="KW-1015">Disulfide bond</keyword>
<dbReference type="InterPro" id="IPR024706">
    <property type="entry name" value="Peroxiredoxin_AhpC-typ"/>
</dbReference>
<evidence type="ECO:0000256" key="11">
    <source>
        <dbReference type="ARBA" id="ARBA00042639"/>
    </source>
</evidence>
<keyword evidence="8" id="KW-0676">Redox-active center</keyword>
<comment type="function">
    <text evidence="1">Thiol-specific peroxidase that catalyzes the reduction of hydrogen peroxide and organic hydroperoxides to water and alcohols, respectively. Plays a role in cell protection against oxidative stress by detoxifying peroxides and as sensor of hydrogen peroxide-mediated signaling events.</text>
</comment>
<evidence type="ECO:0000256" key="9">
    <source>
        <dbReference type="ARBA" id="ARBA00032824"/>
    </source>
</evidence>
<dbReference type="Proteomes" id="UP000615593">
    <property type="component" value="Unassembled WGS sequence"/>
</dbReference>
<dbReference type="CDD" id="cd03017">
    <property type="entry name" value="PRX_BCP"/>
    <property type="match status" value="1"/>
</dbReference>
<dbReference type="EC" id="1.11.1.24" evidence="3"/>
<organism evidence="14 15">
    <name type="scientific">Mesonia mobilis</name>
    <dbReference type="NCBI Taxonomy" id="369791"/>
    <lineage>
        <taxon>Bacteria</taxon>
        <taxon>Pseudomonadati</taxon>
        <taxon>Bacteroidota</taxon>
        <taxon>Flavobacteriia</taxon>
        <taxon>Flavobacteriales</taxon>
        <taxon>Flavobacteriaceae</taxon>
        <taxon>Mesonia</taxon>
    </lineage>
</organism>
<evidence type="ECO:0000259" key="13">
    <source>
        <dbReference type="PROSITE" id="PS51352"/>
    </source>
</evidence>
<comment type="similarity">
    <text evidence="10">Belongs to the peroxiredoxin family. BCP/PrxQ subfamily.</text>
</comment>
<evidence type="ECO:0000313" key="14">
    <source>
        <dbReference type="EMBL" id="GGZ47937.1"/>
    </source>
</evidence>
<dbReference type="EMBL" id="BMWY01000001">
    <property type="protein sequence ID" value="GGZ47937.1"/>
    <property type="molecule type" value="Genomic_DNA"/>
</dbReference>
<feature type="domain" description="Thioredoxin" evidence="13">
    <location>
        <begin position="3"/>
        <end position="152"/>
    </location>
</feature>
<comment type="caution">
    <text evidence="14">The sequence shown here is derived from an EMBL/GenBank/DDBJ whole genome shotgun (WGS) entry which is preliminary data.</text>
</comment>
<dbReference type="InterPro" id="IPR000866">
    <property type="entry name" value="AhpC/TSA"/>
</dbReference>
<evidence type="ECO:0000256" key="12">
    <source>
        <dbReference type="ARBA" id="ARBA00049091"/>
    </source>
</evidence>
<dbReference type="InterPro" id="IPR013766">
    <property type="entry name" value="Thioredoxin_domain"/>
</dbReference>
<evidence type="ECO:0000256" key="6">
    <source>
        <dbReference type="ARBA" id="ARBA00023002"/>
    </source>
</evidence>
<dbReference type="PROSITE" id="PS51352">
    <property type="entry name" value="THIOREDOXIN_2"/>
    <property type="match status" value="1"/>
</dbReference>
<reference evidence="15" key="1">
    <citation type="journal article" date="2019" name="Int. J. Syst. Evol. Microbiol.">
        <title>The Global Catalogue of Microorganisms (GCM) 10K type strain sequencing project: providing services to taxonomists for standard genome sequencing and annotation.</title>
        <authorList>
            <consortium name="The Broad Institute Genomics Platform"/>
            <consortium name="The Broad Institute Genome Sequencing Center for Infectious Disease"/>
            <person name="Wu L."/>
            <person name="Ma J."/>
        </authorList>
    </citation>
    <scope>NUCLEOTIDE SEQUENCE [LARGE SCALE GENOMIC DNA]</scope>
    <source>
        <strain evidence="15">KCTC 12708</strain>
    </source>
</reference>
<name>A0ABQ3BJF6_9FLAO</name>
<evidence type="ECO:0000256" key="3">
    <source>
        <dbReference type="ARBA" id="ARBA00013017"/>
    </source>
</evidence>
<keyword evidence="6" id="KW-0560">Oxidoreductase</keyword>
<dbReference type="GeneID" id="94368354"/>
<keyword evidence="4" id="KW-0575">Peroxidase</keyword>
<evidence type="ECO:0000313" key="15">
    <source>
        <dbReference type="Proteomes" id="UP000615593"/>
    </source>
</evidence>
<dbReference type="RefSeq" id="WP_027885495.1">
    <property type="nucleotide sequence ID" value="NZ_BMWY01000001.1"/>
</dbReference>
<gene>
    <name evidence="14" type="ORF">GCM10008088_06940</name>
</gene>
<dbReference type="SUPFAM" id="SSF52833">
    <property type="entry name" value="Thioredoxin-like"/>
    <property type="match status" value="1"/>
</dbReference>
<accession>A0ABQ3BJF6</accession>
<comment type="catalytic activity">
    <reaction evidence="12">
        <text>a hydroperoxide + [thioredoxin]-dithiol = an alcohol + [thioredoxin]-disulfide + H2O</text>
        <dbReference type="Rhea" id="RHEA:62620"/>
        <dbReference type="Rhea" id="RHEA-COMP:10698"/>
        <dbReference type="Rhea" id="RHEA-COMP:10700"/>
        <dbReference type="ChEBI" id="CHEBI:15377"/>
        <dbReference type="ChEBI" id="CHEBI:29950"/>
        <dbReference type="ChEBI" id="CHEBI:30879"/>
        <dbReference type="ChEBI" id="CHEBI:35924"/>
        <dbReference type="ChEBI" id="CHEBI:50058"/>
        <dbReference type="EC" id="1.11.1.24"/>
    </reaction>
</comment>
<dbReference type="PANTHER" id="PTHR42801">
    <property type="entry name" value="THIOREDOXIN-DEPENDENT PEROXIDE REDUCTASE"/>
    <property type="match status" value="1"/>
</dbReference>
<evidence type="ECO:0000256" key="10">
    <source>
        <dbReference type="ARBA" id="ARBA00038489"/>
    </source>
</evidence>